<sequence>MSNVLRLMTLNARRAVVASSTPRNPIILQRASFHSPFAALGSSPLTSSSSTVHASVYEKQVDQAPEPFSSQSGARVHVVSEQPSPKFYGIPSGAYPTSLPFGDATSTQASSTAETRKPATH</sequence>
<dbReference type="EMBL" id="ML208264">
    <property type="protein sequence ID" value="TFK75116.1"/>
    <property type="molecule type" value="Genomic_DNA"/>
</dbReference>
<protein>
    <submittedName>
        <fullName evidence="1">Uncharacterized protein</fullName>
    </submittedName>
</protein>
<accession>A0ACD3BB11</accession>
<name>A0ACD3BB11_9AGAR</name>
<proteinExistence type="predicted"/>
<dbReference type="Proteomes" id="UP000308600">
    <property type="component" value="Unassembled WGS sequence"/>
</dbReference>
<reference evidence="1 2" key="1">
    <citation type="journal article" date="2019" name="Nat. Ecol. Evol.">
        <title>Megaphylogeny resolves global patterns of mushroom evolution.</title>
        <authorList>
            <person name="Varga T."/>
            <person name="Krizsan K."/>
            <person name="Foldi C."/>
            <person name="Dima B."/>
            <person name="Sanchez-Garcia M."/>
            <person name="Sanchez-Ramirez S."/>
            <person name="Szollosi G.J."/>
            <person name="Szarkandi J.G."/>
            <person name="Papp V."/>
            <person name="Albert L."/>
            <person name="Andreopoulos W."/>
            <person name="Angelini C."/>
            <person name="Antonin V."/>
            <person name="Barry K.W."/>
            <person name="Bougher N.L."/>
            <person name="Buchanan P."/>
            <person name="Buyck B."/>
            <person name="Bense V."/>
            <person name="Catcheside P."/>
            <person name="Chovatia M."/>
            <person name="Cooper J."/>
            <person name="Damon W."/>
            <person name="Desjardin D."/>
            <person name="Finy P."/>
            <person name="Geml J."/>
            <person name="Haridas S."/>
            <person name="Hughes K."/>
            <person name="Justo A."/>
            <person name="Karasinski D."/>
            <person name="Kautmanova I."/>
            <person name="Kiss B."/>
            <person name="Kocsube S."/>
            <person name="Kotiranta H."/>
            <person name="LaButti K.M."/>
            <person name="Lechner B.E."/>
            <person name="Liimatainen K."/>
            <person name="Lipzen A."/>
            <person name="Lukacs Z."/>
            <person name="Mihaltcheva S."/>
            <person name="Morgado L.N."/>
            <person name="Niskanen T."/>
            <person name="Noordeloos M.E."/>
            <person name="Ohm R.A."/>
            <person name="Ortiz-Santana B."/>
            <person name="Ovrebo C."/>
            <person name="Racz N."/>
            <person name="Riley R."/>
            <person name="Savchenko A."/>
            <person name="Shiryaev A."/>
            <person name="Soop K."/>
            <person name="Spirin V."/>
            <person name="Szebenyi C."/>
            <person name="Tomsovsky M."/>
            <person name="Tulloss R.E."/>
            <person name="Uehling J."/>
            <person name="Grigoriev I.V."/>
            <person name="Vagvolgyi C."/>
            <person name="Papp T."/>
            <person name="Martin F.M."/>
            <person name="Miettinen O."/>
            <person name="Hibbett D.S."/>
            <person name="Nagy L.G."/>
        </authorList>
    </citation>
    <scope>NUCLEOTIDE SEQUENCE [LARGE SCALE GENOMIC DNA]</scope>
    <source>
        <strain evidence="1 2">NL-1719</strain>
    </source>
</reference>
<evidence type="ECO:0000313" key="1">
    <source>
        <dbReference type="EMBL" id="TFK75116.1"/>
    </source>
</evidence>
<organism evidence="1 2">
    <name type="scientific">Pluteus cervinus</name>
    <dbReference type="NCBI Taxonomy" id="181527"/>
    <lineage>
        <taxon>Eukaryota</taxon>
        <taxon>Fungi</taxon>
        <taxon>Dikarya</taxon>
        <taxon>Basidiomycota</taxon>
        <taxon>Agaricomycotina</taxon>
        <taxon>Agaricomycetes</taxon>
        <taxon>Agaricomycetidae</taxon>
        <taxon>Agaricales</taxon>
        <taxon>Pluteineae</taxon>
        <taxon>Pluteaceae</taxon>
        <taxon>Pluteus</taxon>
    </lineage>
</organism>
<evidence type="ECO:0000313" key="2">
    <source>
        <dbReference type="Proteomes" id="UP000308600"/>
    </source>
</evidence>
<gene>
    <name evidence="1" type="ORF">BDN72DRAFT_832426</name>
</gene>
<keyword evidence="2" id="KW-1185">Reference proteome</keyword>